<dbReference type="InterPro" id="IPR032675">
    <property type="entry name" value="LRR_dom_sf"/>
</dbReference>
<organism evidence="2 3">
    <name type="scientific">Rhynchospora tenuis</name>
    <dbReference type="NCBI Taxonomy" id="198213"/>
    <lineage>
        <taxon>Eukaryota</taxon>
        <taxon>Viridiplantae</taxon>
        <taxon>Streptophyta</taxon>
        <taxon>Embryophyta</taxon>
        <taxon>Tracheophyta</taxon>
        <taxon>Spermatophyta</taxon>
        <taxon>Magnoliopsida</taxon>
        <taxon>Liliopsida</taxon>
        <taxon>Poales</taxon>
        <taxon>Cyperaceae</taxon>
        <taxon>Cyperoideae</taxon>
        <taxon>Rhynchosporeae</taxon>
        <taxon>Rhynchospora</taxon>
    </lineage>
</organism>
<reference evidence="2 3" key="1">
    <citation type="journal article" date="2022" name="Cell">
        <title>Repeat-based holocentromeres influence genome architecture and karyotype evolution.</title>
        <authorList>
            <person name="Hofstatter P.G."/>
            <person name="Thangavel G."/>
            <person name="Lux T."/>
            <person name="Neumann P."/>
            <person name="Vondrak T."/>
            <person name="Novak P."/>
            <person name="Zhang M."/>
            <person name="Costa L."/>
            <person name="Castellani M."/>
            <person name="Scott A."/>
            <person name="Toegelov H."/>
            <person name="Fuchs J."/>
            <person name="Mata-Sucre Y."/>
            <person name="Dias Y."/>
            <person name="Vanzela A.L.L."/>
            <person name="Huettel B."/>
            <person name="Almeida C.C.S."/>
            <person name="Simkova H."/>
            <person name="Souza G."/>
            <person name="Pedrosa-Harand A."/>
            <person name="Macas J."/>
            <person name="Mayer K.F.X."/>
            <person name="Houben A."/>
            <person name="Marques A."/>
        </authorList>
    </citation>
    <scope>NUCLEOTIDE SEQUENCE [LARGE SCALE GENOMIC DNA]</scope>
    <source>
        <strain evidence="2">RhyTen1mFocal</strain>
    </source>
</reference>
<dbReference type="Gene3D" id="3.80.10.10">
    <property type="entry name" value="Ribonuclease Inhibitor"/>
    <property type="match status" value="1"/>
</dbReference>
<dbReference type="SUPFAM" id="SSF52058">
    <property type="entry name" value="L domain-like"/>
    <property type="match status" value="1"/>
</dbReference>
<sequence>MEPPNKQTGCNDELTMSHDLPDLSTLPELVLIHILSFMDPKEAVQTCILSKGWRNLWTYVPYLDFDKFHFKCTDAAFVHFVTSMLLFRGASKLDTFMLRWHTGQHEIVTDREEYCEIHLSNASAWISSALRCKPVTISLDLSGFANLKLPLALFTCASLENLHLEFFDSDREVIEPKYVNLPNLKRLALSSFTIKGPVMQMFLSGCPLLEELYLDSCSLNLSRDMVTGLKSDLLRRLTIINCQGSGLVEIFMPSLVSLELEDLYLGITKLSLKNTPSLVKVSVCDNCFVERYFSGAEFEFFNCLKNVTDLELYGSGIKELLEKIILNCEIFGDLKQLKLGKWSINEKLDLICQLLQHTPNLEKLIVHTKDIACVPKKHARSGKAKEKGATGQIPFRCEHLKAIEIRYSDPSRVHELVDILLQNISQGERVRIDVSRF</sequence>
<dbReference type="Pfam" id="PF00646">
    <property type="entry name" value="F-box"/>
    <property type="match status" value="1"/>
</dbReference>
<dbReference type="SUPFAM" id="SSF81383">
    <property type="entry name" value="F-box domain"/>
    <property type="match status" value="1"/>
</dbReference>
<keyword evidence="3" id="KW-1185">Reference proteome</keyword>
<dbReference type="InterPro" id="IPR055411">
    <property type="entry name" value="LRR_FXL15/At3g58940/PEG3-like"/>
</dbReference>
<dbReference type="InterPro" id="IPR036047">
    <property type="entry name" value="F-box-like_dom_sf"/>
</dbReference>
<dbReference type="PANTHER" id="PTHR34223">
    <property type="entry name" value="OS11G0201299 PROTEIN"/>
    <property type="match status" value="1"/>
</dbReference>
<evidence type="ECO:0000259" key="1">
    <source>
        <dbReference type="PROSITE" id="PS50181"/>
    </source>
</evidence>
<dbReference type="Proteomes" id="UP001210211">
    <property type="component" value="Unassembled WGS sequence"/>
</dbReference>
<name>A0AAD5ZRY6_9POAL</name>
<dbReference type="Gene3D" id="1.20.1280.50">
    <property type="match status" value="1"/>
</dbReference>
<comment type="caution">
    <text evidence="2">The sequence shown here is derived from an EMBL/GenBank/DDBJ whole genome shotgun (WGS) entry which is preliminary data.</text>
</comment>
<dbReference type="InterPro" id="IPR001810">
    <property type="entry name" value="F-box_dom"/>
</dbReference>
<dbReference type="PROSITE" id="PS50181">
    <property type="entry name" value="FBOX"/>
    <property type="match status" value="1"/>
</dbReference>
<gene>
    <name evidence="2" type="ORF">LUZ61_006612</name>
</gene>
<dbReference type="Pfam" id="PF24758">
    <property type="entry name" value="LRR_At5g56370"/>
    <property type="match status" value="1"/>
</dbReference>
<protein>
    <recommendedName>
        <fullName evidence="1">F-box domain-containing protein</fullName>
    </recommendedName>
</protein>
<dbReference type="InterPro" id="IPR053197">
    <property type="entry name" value="F-box_SCFL_complex_component"/>
</dbReference>
<accession>A0AAD5ZRY6</accession>
<evidence type="ECO:0000313" key="3">
    <source>
        <dbReference type="Proteomes" id="UP001210211"/>
    </source>
</evidence>
<dbReference type="InterPro" id="IPR053781">
    <property type="entry name" value="F-box_AtFBL13-like"/>
</dbReference>
<dbReference type="CDD" id="cd22160">
    <property type="entry name" value="F-box_AtFBL13-like"/>
    <property type="match status" value="1"/>
</dbReference>
<dbReference type="SMART" id="SM00256">
    <property type="entry name" value="FBOX"/>
    <property type="match status" value="1"/>
</dbReference>
<proteinExistence type="predicted"/>
<dbReference type="EMBL" id="JAMRDG010000001">
    <property type="protein sequence ID" value="KAJ3702907.1"/>
    <property type="molecule type" value="Genomic_DNA"/>
</dbReference>
<evidence type="ECO:0000313" key="2">
    <source>
        <dbReference type="EMBL" id="KAJ3702907.1"/>
    </source>
</evidence>
<feature type="domain" description="F-box" evidence="1">
    <location>
        <begin position="20"/>
        <end position="68"/>
    </location>
</feature>
<dbReference type="PANTHER" id="PTHR34223:SF51">
    <property type="entry name" value="OS06G0556300 PROTEIN"/>
    <property type="match status" value="1"/>
</dbReference>
<dbReference type="AlphaFoldDB" id="A0AAD5ZRY6"/>